<dbReference type="SMART" id="SM00829">
    <property type="entry name" value="PKS_ER"/>
    <property type="match status" value="1"/>
</dbReference>
<evidence type="ECO:0000256" key="10">
    <source>
        <dbReference type="ARBA" id="ARBA00023160"/>
    </source>
</evidence>
<evidence type="ECO:0000256" key="6">
    <source>
        <dbReference type="ARBA" id="ARBA00022946"/>
    </source>
</evidence>
<keyword evidence="9" id="KW-0496">Mitochondrion</keyword>
<evidence type="ECO:0000256" key="11">
    <source>
        <dbReference type="ARBA" id="ARBA00038963"/>
    </source>
</evidence>
<evidence type="ECO:0000256" key="1">
    <source>
        <dbReference type="ARBA" id="ARBA00004173"/>
    </source>
</evidence>
<dbReference type="Gene3D" id="3.40.50.720">
    <property type="entry name" value="NAD(P)-binding Rossmann-like Domain"/>
    <property type="match status" value="1"/>
</dbReference>
<dbReference type="GO" id="GO:0005739">
    <property type="term" value="C:mitochondrion"/>
    <property type="evidence" value="ECO:0007669"/>
    <property type="project" value="UniProtKB-SubCell"/>
</dbReference>
<dbReference type="EC" id="1.3.1.104" evidence="11"/>
<evidence type="ECO:0000259" key="14">
    <source>
        <dbReference type="SMART" id="SM00829"/>
    </source>
</evidence>
<dbReference type="PANTHER" id="PTHR43981">
    <property type="entry name" value="ENOYL-[ACYL-CARRIER-PROTEIN] REDUCTASE, MITOCHONDRIAL"/>
    <property type="match status" value="1"/>
</dbReference>
<evidence type="ECO:0000256" key="4">
    <source>
        <dbReference type="ARBA" id="ARBA00022832"/>
    </source>
</evidence>
<keyword evidence="4" id="KW-0276">Fatty acid metabolism</keyword>
<feature type="domain" description="Enoyl reductase (ER)" evidence="14">
    <location>
        <begin position="27"/>
        <end position="341"/>
    </location>
</feature>
<dbReference type="GO" id="GO:0141148">
    <property type="term" value="F:enoyl-[acyl-carrier-protein] reductase (NADPH) activity"/>
    <property type="evidence" value="ECO:0007669"/>
    <property type="project" value="UniProtKB-EC"/>
</dbReference>
<keyword evidence="16" id="KW-1185">Reference proteome</keyword>
<evidence type="ECO:0000256" key="12">
    <source>
        <dbReference type="ARBA" id="ARBA00041058"/>
    </source>
</evidence>
<dbReference type="Gene3D" id="3.90.180.10">
    <property type="entry name" value="Medium-chain alcohol dehydrogenases, catalytic domain"/>
    <property type="match status" value="1"/>
</dbReference>
<evidence type="ECO:0000256" key="9">
    <source>
        <dbReference type="ARBA" id="ARBA00023128"/>
    </source>
</evidence>
<keyword evidence="7" id="KW-0560">Oxidoreductase</keyword>
<dbReference type="Proteomes" id="UP000783686">
    <property type="component" value="Unassembled WGS sequence"/>
</dbReference>
<keyword evidence="6" id="KW-0809">Transit peptide</keyword>
<comment type="caution">
    <text evidence="15">The sequence shown here is derived from an EMBL/GenBank/DDBJ whole genome shotgun (WGS) entry which is preliminary data.</text>
</comment>
<protein>
    <recommendedName>
        <fullName evidence="12">Enoyl-[acyl-carrier-protein] reductase, mitochondrial</fullName>
        <ecNumber evidence="11">1.3.1.104</ecNumber>
    </recommendedName>
    <alternativeName>
        <fullName evidence="13">2-enoyl thioester reductase</fullName>
    </alternativeName>
</protein>
<dbReference type="CDD" id="cd08290">
    <property type="entry name" value="ETR"/>
    <property type="match status" value="1"/>
</dbReference>
<comment type="subcellular location">
    <subcellularLocation>
        <location evidence="1">Mitochondrion</location>
    </subcellularLocation>
</comment>
<proteinExistence type="inferred from homology"/>
<dbReference type="EMBL" id="CAJFDH010000006">
    <property type="protein sequence ID" value="CAD5227762.1"/>
    <property type="molecule type" value="Genomic_DNA"/>
</dbReference>
<evidence type="ECO:0000256" key="2">
    <source>
        <dbReference type="ARBA" id="ARBA00010371"/>
    </source>
</evidence>
<dbReference type="InterPro" id="IPR013149">
    <property type="entry name" value="ADH-like_C"/>
</dbReference>
<dbReference type="InterPro" id="IPR020843">
    <property type="entry name" value="ER"/>
</dbReference>
<gene>
    <name evidence="15" type="ORF">BOKJ2_LOCUS12335</name>
</gene>
<name>A0A811LKX5_9BILA</name>
<accession>A0A811LKX5</accession>
<organism evidence="15 16">
    <name type="scientific">Bursaphelenchus okinawaensis</name>
    <dbReference type="NCBI Taxonomy" id="465554"/>
    <lineage>
        <taxon>Eukaryota</taxon>
        <taxon>Metazoa</taxon>
        <taxon>Ecdysozoa</taxon>
        <taxon>Nematoda</taxon>
        <taxon>Chromadorea</taxon>
        <taxon>Rhabditida</taxon>
        <taxon>Tylenchina</taxon>
        <taxon>Tylenchomorpha</taxon>
        <taxon>Aphelenchoidea</taxon>
        <taxon>Aphelenchoididae</taxon>
        <taxon>Bursaphelenchus</taxon>
    </lineage>
</organism>
<sequence>MDCFPADADGKISVKCLRFYETGEPKKVLRLDHVMLKTSLEPNEVLIKYQAATILPAHINIIEGTYAIKPVLPAIPGNEAVGIVEKIGSSVKTLAPCDKVVPLSSKGAWTEYEVQREDNCFKIDPSIDIGTAATFLSNPITAWKMLQNYIKLEKGDLVVQNLANSHCGQSVIQIAKALGYKTINIVRNRPQIDQLKRELRQMGADYVYTEEEFVNVSKNFQKYFKSQPKLALNGTGGKSSLALAGCLAESGLMLVYGGMSKQPHQIPTAALLFKNIRVVGVPAGYYLRPENKKERLEILAKIHDLAIKRQLTGPKMEFVPIERFMDAIDKTMSGRNLKQLLILDPVIGSRL</sequence>
<dbReference type="AlphaFoldDB" id="A0A811LKX5"/>
<dbReference type="InterPro" id="IPR051034">
    <property type="entry name" value="Mito_Enoyl-ACP_Reductase"/>
</dbReference>
<dbReference type="SUPFAM" id="SSF51735">
    <property type="entry name" value="NAD(P)-binding Rossmann-fold domains"/>
    <property type="match status" value="1"/>
</dbReference>
<evidence type="ECO:0000256" key="8">
    <source>
        <dbReference type="ARBA" id="ARBA00023098"/>
    </source>
</evidence>
<dbReference type="SUPFAM" id="SSF50129">
    <property type="entry name" value="GroES-like"/>
    <property type="match status" value="1"/>
</dbReference>
<keyword evidence="10" id="KW-0275">Fatty acid biosynthesis</keyword>
<dbReference type="EMBL" id="CAJFCW020000006">
    <property type="protein sequence ID" value="CAG9123601.1"/>
    <property type="molecule type" value="Genomic_DNA"/>
</dbReference>
<evidence type="ECO:0000256" key="3">
    <source>
        <dbReference type="ARBA" id="ARBA00022516"/>
    </source>
</evidence>
<dbReference type="Proteomes" id="UP000614601">
    <property type="component" value="Unassembled WGS sequence"/>
</dbReference>
<keyword evidence="3" id="KW-0444">Lipid biosynthesis</keyword>
<dbReference type="PANTHER" id="PTHR43981:SF1">
    <property type="entry name" value="ENOYL-[ACYL-CARRIER-PROTEIN] REDUCTASE, MITOCHONDRIAL"/>
    <property type="match status" value="1"/>
</dbReference>
<dbReference type="Pfam" id="PF08240">
    <property type="entry name" value="ADH_N"/>
    <property type="match status" value="1"/>
</dbReference>
<dbReference type="Pfam" id="PF00107">
    <property type="entry name" value="ADH_zinc_N"/>
    <property type="match status" value="1"/>
</dbReference>
<reference evidence="15" key="1">
    <citation type="submission" date="2020-09" db="EMBL/GenBank/DDBJ databases">
        <authorList>
            <person name="Kikuchi T."/>
        </authorList>
    </citation>
    <scope>NUCLEOTIDE SEQUENCE</scope>
    <source>
        <strain evidence="15">SH1</strain>
    </source>
</reference>
<keyword evidence="5" id="KW-0521">NADP</keyword>
<dbReference type="InterPro" id="IPR013154">
    <property type="entry name" value="ADH-like_N"/>
</dbReference>
<evidence type="ECO:0000256" key="13">
    <source>
        <dbReference type="ARBA" id="ARBA00042123"/>
    </source>
</evidence>
<dbReference type="InterPro" id="IPR036291">
    <property type="entry name" value="NAD(P)-bd_dom_sf"/>
</dbReference>
<dbReference type="OrthoDB" id="7482721at2759"/>
<comment type="similarity">
    <text evidence="2">Belongs to the zinc-containing alcohol dehydrogenase family. Quinone oxidoreductase subfamily.</text>
</comment>
<evidence type="ECO:0000313" key="16">
    <source>
        <dbReference type="Proteomes" id="UP000614601"/>
    </source>
</evidence>
<keyword evidence="8" id="KW-0443">Lipid metabolism</keyword>
<dbReference type="InterPro" id="IPR011032">
    <property type="entry name" value="GroES-like_sf"/>
</dbReference>
<evidence type="ECO:0000313" key="15">
    <source>
        <dbReference type="EMBL" id="CAD5227762.1"/>
    </source>
</evidence>
<evidence type="ECO:0000256" key="5">
    <source>
        <dbReference type="ARBA" id="ARBA00022857"/>
    </source>
</evidence>
<evidence type="ECO:0000256" key="7">
    <source>
        <dbReference type="ARBA" id="ARBA00023002"/>
    </source>
</evidence>
<dbReference type="GO" id="GO:0006633">
    <property type="term" value="P:fatty acid biosynthetic process"/>
    <property type="evidence" value="ECO:0007669"/>
    <property type="project" value="UniProtKB-KW"/>
</dbReference>